<dbReference type="Proteomes" id="UP000552587">
    <property type="component" value="Unassembled WGS sequence"/>
</dbReference>
<dbReference type="AlphaFoldDB" id="A0A7W3U4V4"/>
<evidence type="ECO:0008006" key="4">
    <source>
        <dbReference type="Google" id="ProtNLM"/>
    </source>
</evidence>
<protein>
    <recommendedName>
        <fullName evidence="4">Dicarboxylate transport domain-containing protein</fullName>
    </recommendedName>
</protein>
<evidence type="ECO:0000313" key="3">
    <source>
        <dbReference type="Proteomes" id="UP000552587"/>
    </source>
</evidence>
<dbReference type="EMBL" id="JACHTE010000007">
    <property type="protein sequence ID" value="MBB1089016.1"/>
    <property type="molecule type" value="Genomic_DNA"/>
</dbReference>
<feature type="signal peptide" evidence="1">
    <location>
        <begin position="1"/>
        <end position="26"/>
    </location>
</feature>
<feature type="chain" id="PRO_5031216785" description="Dicarboxylate transport domain-containing protein" evidence="1">
    <location>
        <begin position="27"/>
        <end position="674"/>
    </location>
</feature>
<organism evidence="2 3">
    <name type="scientific">Marilutibacter penaei</name>
    <dbReference type="NCBI Taxonomy" id="2759900"/>
    <lineage>
        <taxon>Bacteria</taxon>
        <taxon>Pseudomonadati</taxon>
        <taxon>Pseudomonadota</taxon>
        <taxon>Gammaproteobacteria</taxon>
        <taxon>Lysobacterales</taxon>
        <taxon>Lysobacteraceae</taxon>
        <taxon>Marilutibacter</taxon>
    </lineage>
</organism>
<evidence type="ECO:0000313" key="2">
    <source>
        <dbReference type="EMBL" id="MBB1089016.1"/>
    </source>
</evidence>
<gene>
    <name evidence="2" type="ORF">H4F99_11000</name>
</gene>
<keyword evidence="1" id="KW-0732">Signal</keyword>
<dbReference type="PROSITE" id="PS51257">
    <property type="entry name" value="PROKAR_LIPOPROTEIN"/>
    <property type="match status" value="1"/>
</dbReference>
<proteinExistence type="predicted"/>
<sequence length="674" mass="71262">MSRCLATRVFLAGTLLLACMPRSADARTARLHVARVDSPVAVLENVDVRLEWPTGADAGQLWLTAGVAHAPALGYRFRRLEWRCPLQRSGTGWQCEGPVRAEGSGSARLAIRLDEATTSVVLQRGRARLSLDRTAASPELTRIDLRDVPARWAQALAETAWHDVQLGEGRLEGEVRVDSGQDDGLGVAANLALEAFALDTPDGRVAAGGLGAHLNVEGRFGADPRVQVDGVLHGGEMLFGNAYVSLADRDVPIEIGARRVDGGGWALEGLQWHDGDRLDARGRAELAADGGLAGLEAAFESESLQGLGESYLGGWLGVLGLADIRLSGGAQGSVRLDAAGLESAVLELQRAGIADPRGRFAFEGLEGEARFSSGPSVASGVRWAGLDVYGIHFGPGELPLSSAGGVLAGRGDVVLDVLDGRMRVEDIRIRPPGAQGGLDVRFGLALEALDIATLSGALGWPAFNGQLSGRIPQAHYADDRLALDGGLRMQLFEGEVAVSSLSMERPFGVLPTLSADIALDGLDLESLTGVFGFGSISGRLHGRIDHLRLLDWSPVAFDAELHTEKTRGVRQRISQRAVQDLSSVGDASFMGSLQGQLIGLFDDFGYARIGIGCTLADEVCEMQGLRSDGRGFTIVEGSGVPRLTVVGYNRRVHWPTLVERLAAVGSGEVAPVVD</sequence>
<reference evidence="2 3" key="1">
    <citation type="submission" date="2020-07" db="EMBL/GenBank/DDBJ databases">
        <authorList>
            <person name="Xu S."/>
            <person name="Li A."/>
        </authorList>
    </citation>
    <scope>NUCLEOTIDE SEQUENCE [LARGE SCALE GENOMIC DNA]</scope>
    <source>
        <strain evidence="2 3">SG-8</strain>
    </source>
</reference>
<keyword evidence="3" id="KW-1185">Reference proteome</keyword>
<comment type="caution">
    <text evidence="2">The sequence shown here is derived from an EMBL/GenBank/DDBJ whole genome shotgun (WGS) entry which is preliminary data.</text>
</comment>
<evidence type="ECO:0000256" key="1">
    <source>
        <dbReference type="SAM" id="SignalP"/>
    </source>
</evidence>
<name>A0A7W3U4V4_9GAMM</name>
<accession>A0A7W3U4V4</accession>